<evidence type="ECO:0000313" key="2">
    <source>
        <dbReference type="EMBL" id="KKR02155.1"/>
    </source>
</evidence>
<reference evidence="2 3" key="1">
    <citation type="journal article" date="2015" name="Nature">
        <title>rRNA introns, odd ribosomes, and small enigmatic genomes across a large radiation of phyla.</title>
        <authorList>
            <person name="Brown C.T."/>
            <person name="Hug L.A."/>
            <person name="Thomas B.C."/>
            <person name="Sharon I."/>
            <person name="Castelle C.J."/>
            <person name="Singh A."/>
            <person name="Wilkins M.J."/>
            <person name="Williams K.H."/>
            <person name="Banfield J.F."/>
        </authorList>
    </citation>
    <scope>NUCLEOTIDE SEQUENCE [LARGE SCALE GENOMIC DNA]</scope>
</reference>
<dbReference type="AlphaFoldDB" id="A0A837HPP7"/>
<sequence>MEERIQNLEKEVELLKERNLRVESEKAWEVSLTRRLFIAISTYIIAGVWLIVINDSFPWLKAFVPAVGYLFSTLSLPFIKKWWIKNQSKR</sequence>
<organism evidence="2 3">
    <name type="scientific">Candidatus Nomurabacteria bacterium GW2011_GWD2_39_12</name>
    <dbReference type="NCBI Taxonomy" id="1618759"/>
    <lineage>
        <taxon>Bacteria</taxon>
        <taxon>Candidatus Nomuraibacteriota</taxon>
    </lineage>
</organism>
<dbReference type="EMBL" id="LBWE01000002">
    <property type="protein sequence ID" value="KKR02155.1"/>
    <property type="molecule type" value="Genomic_DNA"/>
</dbReference>
<keyword evidence="1" id="KW-0472">Membrane</keyword>
<accession>A0A837HPP7</accession>
<comment type="caution">
    <text evidence="2">The sequence shown here is derived from an EMBL/GenBank/DDBJ whole genome shotgun (WGS) entry which is preliminary data.</text>
</comment>
<dbReference type="Proteomes" id="UP000033998">
    <property type="component" value="Unassembled WGS sequence"/>
</dbReference>
<protein>
    <recommendedName>
        <fullName evidence="4">2TM domain-containing protein</fullName>
    </recommendedName>
</protein>
<feature type="transmembrane region" description="Helical" evidence="1">
    <location>
        <begin position="36"/>
        <end position="53"/>
    </location>
</feature>
<proteinExistence type="predicted"/>
<name>A0A837HPP7_9BACT</name>
<gene>
    <name evidence="2" type="ORF">UT27_C0002G0014</name>
</gene>
<keyword evidence="1" id="KW-1133">Transmembrane helix</keyword>
<evidence type="ECO:0000256" key="1">
    <source>
        <dbReference type="SAM" id="Phobius"/>
    </source>
</evidence>
<keyword evidence="1" id="KW-0812">Transmembrane</keyword>
<feature type="transmembrane region" description="Helical" evidence="1">
    <location>
        <begin position="59"/>
        <end position="79"/>
    </location>
</feature>
<evidence type="ECO:0008006" key="4">
    <source>
        <dbReference type="Google" id="ProtNLM"/>
    </source>
</evidence>
<evidence type="ECO:0000313" key="3">
    <source>
        <dbReference type="Proteomes" id="UP000033998"/>
    </source>
</evidence>